<protein>
    <submittedName>
        <fullName evidence="2">Uncharacterized protein</fullName>
    </submittedName>
</protein>
<dbReference type="Proteomes" id="UP000053144">
    <property type="component" value="Chromosome 3"/>
</dbReference>
<feature type="compositionally biased region" description="Basic residues" evidence="1">
    <location>
        <begin position="47"/>
        <end position="57"/>
    </location>
</feature>
<accession>A0A0L9U514</accession>
<proteinExistence type="predicted"/>
<feature type="region of interest" description="Disordered" evidence="1">
    <location>
        <begin position="27"/>
        <end position="88"/>
    </location>
</feature>
<dbReference type="Gramene" id="KOM37469">
    <property type="protein sequence ID" value="KOM37469"/>
    <property type="gene ID" value="LR48_Vigan03g085100"/>
</dbReference>
<dbReference type="EMBL" id="CM003373">
    <property type="protein sequence ID" value="KOM37469.1"/>
    <property type="molecule type" value="Genomic_DNA"/>
</dbReference>
<evidence type="ECO:0000313" key="3">
    <source>
        <dbReference type="Proteomes" id="UP000053144"/>
    </source>
</evidence>
<sequence>MVAMAAMEGQNREEEIRRVDWKCRGVIPTPGQRHVTNTHTRSNGERRRVRRSLRRRPSGLGRAQRDDLDPLVTGRNCDGGRQQTVAGSDRQWRSIGLRLATTDDDWFSGGSCLSRVPIRL</sequence>
<organism evidence="2 3">
    <name type="scientific">Phaseolus angularis</name>
    <name type="common">Azuki bean</name>
    <name type="synonym">Vigna angularis</name>
    <dbReference type="NCBI Taxonomy" id="3914"/>
    <lineage>
        <taxon>Eukaryota</taxon>
        <taxon>Viridiplantae</taxon>
        <taxon>Streptophyta</taxon>
        <taxon>Embryophyta</taxon>
        <taxon>Tracheophyta</taxon>
        <taxon>Spermatophyta</taxon>
        <taxon>Magnoliopsida</taxon>
        <taxon>eudicotyledons</taxon>
        <taxon>Gunneridae</taxon>
        <taxon>Pentapetalae</taxon>
        <taxon>rosids</taxon>
        <taxon>fabids</taxon>
        <taxon>Fabales</taxon>
        <taxon>Fabaceae</taxon>
        <taxon>Papilionoideae</taxon>
        <taxon>50 kb inversion clade</taxon>
        <taxon>NPAAA clade</taxon>
        <taxon>indigoferoid/millettioid clade</taxon>
        <taxon>Phaseoleae</taxon>
        <taxon>Vigna</taxon>
    </lineage>
</organism>
<reference evidence="3" key="1">
    <citation type="journal article" date="2015" name="Proc. Natl. Acad. Sci. U.S.A.">
        <title>Genome sequencing of adzuki bean (Vigna angularis) provides insight into high starch and low fat accumulation and domestication.</title>
        <authorList>
            <person name="Yang K."/>
            <person name="Tian Z."/>
            <person name="Chen C."/>
            <person name="Luo L."/>
            <person name="Zhao B."/>
            <person name="Wang Z."/>
            <person name="Yu L."/>
            <person name="Li Y."/>
            <person name="Sun Y."/>
            <person name="Li W."/>
            <person name="Chen Y."/>
            <person name="Li Y."/>
            <person name="Zhang Y."/>
            <person name="Ai D."/>
            <person name="Zhao J."/>
            <person name="Shang C."/>
            <person name="Ma Y."/>
            <person name="Wu B."/>
            <person name="Wang M."/>
            <person name="Gao L."/>
            <person name="Sun D."/>
            <person name="Zhang P."/>
            <person name="Guo F."/>
            <person name="Wang W."/>
            <person name="Li Y."/>
            <person name="Wang J."/>
            <person name="Varshney R.K."/>
            <person name="Wang J."/>
            <person name="Ling H.Q."/>
            <person name="Wan P."/>
        </authorList>
    </citation>
    <scope>NUCLEOTIDE SEQUENCE</scope>
    <source>
        <strain evidence="3">cv. Jingnong 6</strain>
    </source>
</reference>
<name>A0A0L9U514_PHAAN</name>
<gene>
    <name evidence="2" type="ORF">LR48_Vigan03g085100</name>
</gene>
<evidence type="ECO:0000313" key="2">
    <source>
        <dbReference type="EMBL" id="KOM37469.1"/>
    </source>
</evidence>
<evidence type="ECO:0000256" key="1">
    <source>
        <dbReference type="SAM" id="MobiDB-lite"/>
    </source>
</evidence>
<dbReference type="AlphaFoldDB" id="A0A0L9U514"/>